<evidence type="ECO:0000313" key="4">
    <source>
        <dbReference type="Proteomes" id="UP001157126"/>
    </source>
</evidence>
<evidence type="ECO:0000313" key="3">
    <source>
        <dbReference type="EMBL" id="GMA42043.1"/>
    </source>
</evidence>
<organism evidence="3 4">
    <name type="scientific">Mobilicoccus caccae</name>
    <dbReference type="NCBI Taxonomy" id="1859295"/>
    <lineage>
        <taxon>Bacteria</taxon>
        <taxon>Bacillati</taxon>
        <taxon>Actinomycetota</taxon>
        <taxon>Actinomycetes</taxon>
        <taxon>Micrococcales</taxon>
        <taxon>Dermatophilaceae</taxon>
        <taxon>Mobilicoccus</taxon>
    </lineage>
</organism>
<name>A0ABQ6IXK5_9MICO</name>
<feature type="transmembrane region" description="Helical" evidence="2">
    <location>
        <begin position="244"/>
        <end position="266"/>
    </location>
</feature>
<reference evidence="4" key="1">
    <citation type="journal article" date="2019" name="Int. J. Syst. Evol. Microbiol.">
        <title>The Global Catalogue of Microorganisms (GCM) 10K type strain sequencing project: providing services to taxonomists for standard genome sequencing and annotation.</title>
        <authorList>
            <consortium name="The Broad Institute Genomics Platform"/>
            <consortium name="The Broad Institute Genome Sequencing Center for Infectious Disease"/>
            <person name="Wu L."/>
            <person name="Ma J."/>
        </authorList>
    </citation>
    <scope>NUCLEOTIDE SEQUENCE [LARGE SCALE GENOMIC DNA]</scope>
    <source>
        <strain evidence="4">NBRC 113072</strain>
    </source>
</reference>
<proteinExistence type="predicted"/>
<evidence type="ECO:0000256" key="2">
    <source>
        <dbReference type="SAM" id="Phobius"/>
    </source>
</evidence>
<comment type="caution">
    <text evidence="3">The sequence shown here is derived from an EMBL/GenBank/DDBJ whole genome shotgun (WGS) entry which is preliminary data.</text>
</comment>
<keyword evidence="2" id="KW-0472">Membrane</keyword>
<evidence type="ECO:0008006" key="5">
    <source>
        <dbReference type="Google" id="ProtNLM"/>
    </source>
</evidence>
<evidence type="ECO:0000256" key="1">
    <source>
        <dbReference type="SAM" id="MobiDB-lite"/>
    </source>
</evidence>
<keyword evidence="4" id="KW-1185">Reference proteome</keyword>
<sequence length="273" mass="27636">MGSFTNGNLEVSRARGGSGRRRSHARRATAFAADAPGDTTAQGWSLNYTVHTSTPTTTTQASRLFSATEGGNDGAPLVGLTKSGRVNISTGLYYPSVTGFDADAPYTGTSSVTIHAPVTGIVGIPTLSASLGQLRVTCTSDAEGNATGSVSAPASVPAGMSSTPAPNTTVYLPAGSDANSYEQKVVYNEQTRLPNGQLRIVGMHTYFDVDSREIAGATAVTGDVQLGIVSCGKVTNAEQGDVPIASAGLAGGALGVGALVAGLAAVRRRRVTT</sequence>
<feature type="region of interest" description="Disordered" evidence="1">
    <location>
        <begin position="144"/>
        <end position="163"/>
    </location>
</feature>
<protein>
    <recommendedName>
        <fullName evidence="5">Htaa protein</fullName>
    </recommendedName>
</protein>
<keyword evidence="2" id="KW-0812">Transmembrane</keyword>
<feature type="region of interest" description="Disordered" evidence="1">
    <location>
        <begin position="1"/>
        <end position="36"/>
    </location>
</feature>
<accession>A0ABQ6IXK5</accession>
<feature type="compositionally biased region" description="Basic residues" evidence="1">
    <location>
        <begin position="18"/>
        <end position="27"/>
    </location>
</feature>
<dbReference type="EMBL" id="BSUO01000001">
    <property type="protein sequence ID" value="GMA42043.1"/>
    <property type="molecule type" value="Genomic_DNA"/>
</dbReference>
<dbReference type="Proteomes" id="UP001157126">
    <property type="component" value="Unassembled WGS sequence"/>
</dbReference>
<gene>
    <name evidence="3" type="ORF">GCM10025883_40880</name>
</gene>
<keyword evidence="2" id="KW-1133">Transmembrane helix</keyword>